<evidence type="ECO:0000259" key="2">
    <source>
        <dbReference type="Pfam" id="PF00326"/>
    </source>
</evidence>
<dbReference type="InterPro" id="IPR002469">
    <property type="entry name" value="Peptidase_S9B_N"/>
</dbReference>
<dbReference type="PANTHER" id="PTHR42776:SF27">
    <property type="entry name" value="DIPEPTIDYL PEPTIDASE FAMILY MEMBER 6"/>
    <property type="match status" value="1"/>
</dbReference>
<dbReference type="InterPro" id="IPR029058">
    <property type="entry name" value="AB_hydrolase_fold"/>
</dbReference>
<feature type="domain" description="Peptidase S9 prolyl oligopeptidase catalytic" evidence="2">
    <location>
        <begin position="449"/>
        <end position="659"/>
    </location>
</feature>
<accession>A0ABW5Q6D2</accession>
<evidence type="ECO:0000313" key="5">
    <source>
        <dbReference type="Proteomes" id="UP001597452"/>
    </source>
</evidence>
<evidence type="ECO:0000259" key="3">
    <source>
        <dbReference type="Pfam" id="PF00930"/>
    </source>
</evidence>
<dbReference type="InterPro" id="IPR001375">
    <property type="entry name" value="Peptidase_S9_cat"/>
</dbReference>
<feature type="domain" description="Dipeptidylpeptidase IV N-terminal" evidence="3">
    <location>
        <begin position="41"/>
        <end position="126"/>
    </location>
</feature>
<keyword evidence="1" id="KW-0378">Hydrolase</keyword>
<dbReference type="InterPro" id="IPR011042">
    <property type="entry name" value="6-blade_b-propeller_TolB-like"/>
</dbReference>
<evidence type="ECO:0000256" key="1">
    <source>
        <dbReference type="ARBA" id="ARBA00022801"/>
    </source>
</evidence>
<gene>
    <name evidence="4" type="ORF">ACFSW4_00110</name>
</gene>
<protein>
    <submittedName>
        <fullName evidence="4">Prolyl oligopeptidase family serine peptidase</fullName>
    </submittedName>
</protein>
<dbReference type="Pfam" id="PF00326">
    <property type="entry name" value="Peptidase_S9"/>
    <property type="match status" value="1"/>
</dbReference>
<dbReference type="RefSeq" id="WP_377326655.1">
    <property type="nucleotide sequence ID" value="NZ_JBHUMZ010000003.1"/>
</dbReference>
<dbReference type="Gene3D" id="2.120.10.30">
    <property type="entry name" value="TolB, C-terminal domain"/>
    <property type="match status" value="1"/>
</dbReference>
<name>A0ABW5Q6D2_9BACI</name>
<keyword evidence="5" id="KW-1185">Reference proteome</keyword>
<dbReference type="PANTHER" id="PTHR42776">
    <property type="entry name" value="SERINE PEPTIDASE S9 FAMILY MEMBER"/>
    <property type="match status" value="1"/>
</dbReference>
<dbReference type="Gene3D" id="3.40.50.1820">
    <property type="entry name" value="alpha/beta hydrolase"/>
    <property type="match status" value="1"/>
</dbReference>
<organism evidence="4 5">
    <name type="scientific">Piscibacillus salipiscarius</name>
    <dbReference type="NCBI Taxonomy" id="299480"/>
    <lineage>
        <taxon>Bacteria</taxon>
        <taxon>Bacillati</taxon>
        <taxon>Bacillota</taxon>
        <taxon>Bacilli</taxon>
        <taxon>Bacillales</taxon>
        <taxon>Bacillaceae</taxon>
        <taxon>Piscibacillus</taxon>
    </lineage>
</organism>
<dbReference type="Proteomes" id="UP001597452">
    <property type="component" value="Unassembled WGS sequence"/>
</dbReference>
<proteinExistence type="predicted"/>
<dbReference type="SUPFAM" id="SSF82171">
    <property type="entry name" value="DPP6 N-terminal domain-like"/>
    <property type="match status" value="1"/>
</dbReference>
<comment type="caution">
    <text evidence="4">The sequence shown here is derived from an EMBL/GenBank/DDBJ whole genome shotgun (WGS) entry which is preliminary data.</text>
</comment>
<evidence type="ECO:0000313" key="4">
    <source>
        <dbReference type="EMBL" id="MFD2637286.1"/>
    </source>
</evidence>
<dbReference type="SUPFAM" id="SSF53474">
    <property type="entry name" value="alpha/beta-Hydrolases"/>
    <property type="match status" value="1"/>
</dbReference>
<sequence>MTTKRVLKAEDLFRIDSVADPRVSPTKKEAVFVKTTLDQDENKYVSNLYHLDLKTNDATQWTYGKQSVSHPRWSNDGQNILFLSNRDDKNQVYILSTKGGEAKKVTDEKEGVTSAEFSPDSKRIIYQTGYSLEGDDSSDDKDKDEQELPKPKVIHRMKYKADGAGLLKEKYQQLKLLDLSSEDVKTVKKGKQNFIFQSWINNSTFVYSTDEDVNQDFNFNHNVYIHHLDRNEDQEIPTEDGYVSSFTVSPNGQQLLFIHMGRKYYNATHTEIYHYELDSGVVTPLTTELDAPIGDFVVADTQQQTYLHGVEWASDRDFYFPVSDQGNVNLYYGNIDGELYPALKDNLHVFGFDLYKDEQKALLTISTPINPSELYELDITSGELKKLTSINQDFLDEVEVVEPEAISYTSKDDWTVHGWFMKPSQFKEDKSYPMVVNIHGGPHAFYANTFFHEMQYLAAKGYAVLYVNPRGSHSYSQEFVDAVRGDYGNGDYQDIMNGVDYILSKYNWIDESRLGVTGGSYGGFMTNWIVGHTDRFKAAVTQRSISNWISFRGVSDIGYYFNEWQIKADLGEVEKLWKHSPIAYVEKVRTPLKIIHNELDFRCPMEQAEQLFIALKHQGNETEFVRFPDSDHNLSRTGKPNLRIERLEHIAGWFDYYLK</sequence>
<reference evidence="5" key="1">
    <citation type="journal article" date="2019" name="Int. J. Syst. Evol. Microbiol.">
        <title>The Global Catalogue of Microorganisms (GCM) 10K type strain sequencing project: providing services to taxonomists for standard genome sequencing and annotation.</title>
        <authorList>
            <consortium name="The Broad Institute Genomics Platform"/>
            <consortium name="The Broad Institute Genome Sequencing Center for Infectious Disease"/>
            <person name="Wu L."/>
            <person name="Ma J."/>
        </authorList>
    </citation>
    <scope>NUCLEOTIDE SEQUENCE [LARGE SCALE GENOMIC DNA]</scope>
    <source>
        <strain evidence="5">TISTR 1571</strain>
    </source>
</reference>
<dbReference type="EMBL" id="JBHUMZ010000003">
    <property type="protein sequence ID" value="MFD2637286.1"/>
    <property type="molecule type" value="Genomic_DNA"/>
</dbReference>
<dbReference type="Pfam" id="PF00930">
    <property type="entry name" value="DPPIV_N"/>
    <property type="match status" value="1"/>
</dbReference>